<dbReference type="InterPro" id="IPR038731">
    <property type="entry name" value="RgtA/B/C-like"/>
</dbReference>
<proteinExistence type="predicted"/>
<accession>Q6W3M6</accession>
<feature type="transmembrane region" description="Helical" evidence="8">
    <location>
        <begin position="86"/>
        <end position="104"/>
    </location>
</feature>
<organism evidence="10">
    <name type="scientific">Alvinella pompejana epibiont 7G3</name>
    <dbReference type="NCBI Taxonomy" id="244800"/>
    <lineage>
        <taxon>Bacteria</taxon>
        <taxon>Pseudomonadati</taxon>
        <taxon>Campylobacterota</taxon>
        <taxon>Epsilonproteobacteria</taxon>
        <taxon>Campylobacterales</taxon>
        <taxon>Campylobacteraceae</taxon>
    </lineage>
</organism>
<feature type="transmembrane region" description="Helical" evidence="8">
    <location>
        <begin position="173"/>
        <end position="190"/>
    </location>
</feature>
<feature type="transmembrane region" description="Helical" evidence="8">
    <location>
        <begin position="138"/>
        <end position="161"/>
    </location>
</feature>
<dbReference type="EMBL" id="AY312991">
    <property type="protein sequence ID" value="AAQ75155.1"/>
    <property type="molecule type" value="Genomic_DNA"/>
</dbReference>
<keyword evidence="7 8" id="KW-0472">Membrane</keyword>
<gene>
    <name evidence="10" type="primary">NT03AP0002</name>
</gene>
<dbReference type="GO" id="GO:0005886">
    <property type="term" value="C:plasma membrane"/>
    <property type="evidence" value="ECO:0007669"/>
    <property type="project" value="UniProtKB-SubCell"/>
</dbReference>
<evidence type="ECO:0000259" key="9">
    <source>
        <dbReference type="Pfam" id="PF13231"/>
    </source>
</evidence>
<keyword evidence="4" id="KW-0808">Transferase</keyword>
<dbReference type="GO" id="GO:0016763">
    <property type="term" value="F:pentosyltransferase activity"/>
    <property type="evidence" value="ECO:0007669"/>
    <property type="project" value="TreeGrafter"/>
</dbReference>
<sequence length="387" mass="45540">MITTLQVNIIAKASIADALLNMFIVISMFTLYLYYLNNNKKYLYLAFLSIAFGTLTKGPVAIMLPLVVTFIFYLIKLNLKNWLKMVFNPIGVLIFLVVALPWYIAEYIAQGDAFIEGFFLKHNIERFKSAMENHGGNIFYFIPVLLIGFLPFTHFIFKIFLDIKKIIRDDLNLYLLIWFSFVFIFFSLSGTKLPHYIIYGYTPLFILSSFYIDKFNINWIFYPTFIFLVLLFFLPDISHLIKDFIKNELAVILIDSSYKDFNIWYRIYILILILTLVFIRKEDKNIFLISVGITMVILINFIVITAYGELMQKPIKEAGLLAKNREYKNIIMYKVNTPSFNIYYEGLVFKKEPNVGDIVFTKLPRLRDFKNYDVLYKKNGFILIKIK</sequence>
<evidence type="ECO:0000256" key="2">
    <source>
        <dbReference type="ARBA" id="ARBA00022475"/>
    </source>
</evidence>
<keyword evidence="5 8" id="KW-0812">Transmembrane</keyword>
<feature type="domain" description="Glycosyltransferase RgtA/B/C/D-like" evidence="9">
    <location>
        <begin position="16"/>
        <end position="103"/>
    </location>
</feature>
<dbReference type="GO" id="GO:0010041">
    <property type="term" value="P:response to iron(III) ion"/>
    <property type="evidence" value="ECO:0007669"/>
    <property type="project" value="TreeGrafter"/>
</dbReference>
<dbReference type="PANTHER" id="PTHR33908:SF3">
    <property type="entry name" value="UNDECAPRENYL PHOSPHATE-ALPHA-4-AMINO-4-DEOXY-L-ARABINOSE ARABINOSYL TRANSFERASE"/>
    <property type="match status" value="1"/>
</dbReference>
<keyword evidence="6 8" id="KW-1133">Transmembrane helix</keyword>
<protein>
    <submittedName>
        <fullName evidence="10">Membrane protein</fullName>
    </submittedName>
</protein>
<evidence type="ECO:0000256" key="4">
    <source>
        <dbReference type="ARBA" id="ARBA00022679"/>
    </source>
</evidence>
<dbReference type="GO" id="GO:0009103">
    <property type="term" value="P:lipopolysaccharide biosynthetic process"/>
    <property type="evidence" value="ECO:0007669"/>
    <property type="project" value="UniProtKB-ARBA"/>
</dbReference>
<keyword evidence="3" id="KW-0328">Glycosyltransferase</keyword>
<feature type="transmembrane region" description="Helical" evidence="8">
    <location>
        <begin position="196"/>
        <end position="212"/>
    </location>
</feature>
<dbReference type="Pfam" id="PF13231">
    <property type="entry name" value="PMT_2"/>
    <property type="match status" value="1"/>
</dbReference>
<feature type="transmembrane region" description="Helical" evidence="8">
    <location>
        <begin position="219"/>
        <end position="241"/>
    </location>
</feature>
<dbReference type="InterPro" id="IPR050297">
    <property type="entry name" value="LipidA_mod_glycosyltrf_83"/>
</dbReference>
<evidence type="ECO:0000256" key="1">
    <source>
        <dbReference type="ARBA" id="ARBA00004651"/>
    </source>
</evidence>
<feature type="transmembrane region" description="Helical" evidence="8">
    <location>
        <begin position="18"/>
        <end position="36"/>
    </location>
</feature>
<evidence type="ECO:0000313" key="10">
    <source>
        <dbReference type="EMBL" id="AAQ75155.1"/>
    </source>
</evidence>
<keyword evidence="2" id="KW-1003">Cell membrane</keyword>
<evidence type="ECO:0000256" key="5">
    <source>
        <dbReference type="ARBA" id="ARBA00022692"/>
    </source>
</evidence>
<evidence type="ECO:0000256" key="8">
    <source>
        <dbReference type="SAM" id="Phobius"/>
    </source>
</evidence>
<name>Q6W3M6_9BACT</name>
<evidence type="ECO:0000256" key="6">
    <source>
        <dbReference type="ARBA" id="ARBA00022989"/>
    </source>
</evidence>
<feature type="transmembrane region" description="Helical" evidence="8">
    <location>
        <begin position="286"/>
        <end position="307"/>
    </location>
</feature>
<evidence type="ECO:0000256" key="7">
    <source>
        <dbReference type="ARBA" id="ARBA00023136"/>
    </source>
</evidence>
<dbReference type="AlphaFoldDB" id="Q6W3M6"/>
<evidence type="ECO:0000256" key="3">
    <source>
        <dbReference type="ARBA" id="ARBA00022676"/>
    </source>
</evidence>
<comment type="subcellular location">
    <subcellularLocation>
        <location evidence="1">Cell membrane</location>
        <topology evidence="1">Multi-pass membrane protein</topology>
    </subcellularLocation>
</comment>
<feature type="transmembrane region" description="Helical" evidence="8">
    <location>
        <begin position="42"/>
        <end position="74"/>
    </location>
</feature>
<dbReference type="PANTHER" id="PTHR33908">
    <property type="entry name" value="MANNOSYLTRANSFERASE YKCB-RELATED"/>
    <property type="match status" value="1"/>
</dbReference>
<feature type="transmembrane region" description="Helical" evidence="8">
    <location>
        <begin position="261"/>
        <end position="279"/>
    </location>
</feature>
<reference evidence="10" key="1">
    <citation type="journal article" date="2003" name="Appl. Environ. Microbiol.">
        <title>Evidence of chemolithoautotrophy in the bacterial community associated with Alvinella pompejana, a hydrothermal vent polychaete.</title>
        <authorList>
            <person name="Campbell B.J."/>
            <person name="Stein J.L."/>
            <person name="Cary S.C."/>
        </authorList>
    </citation>
    <scope>NUCLEOTIDE SEQUENCE</scope>
</reference>